<dbReference type="EMBL" id="JAUKUC010000001">
    <property type="protein sequence ID" value="MDO1512259.1"/>
    <property type="molecule type" value="Genomic_DNA"/>
</dbReference>
<dbReference type="Pfam" id="PF13517">
    <property type="entry name" value="FG-GAP_3"/>
    <property type="match status" value="2"/>
</dbReference>
<proteinExistence type="predicted"/>
<reference evidence="3" key="2">
    <citation type="submission" date="2023-06" db="EMBL/GenBank/DDBJ databases">
        <authorList>
            <person name="Lucena T."/>
            <person name="Sun Q."/>
        </authorList>
    </citation>
    <scope>NUCLEOTIDE SEQUENCE</scope>
    <source>
        <strain evidence="3">CECT 8869</strain>
    </source>
</reference>
<sequence>MKNLIIHSIVFSLLLPFFSCSENETTQPPEETRSANKELLNLVLAYNDVDYSTTISNSTVTNNSAFPFPAEQVFLKSFQISQNATINLTINQSFNIAEGPFNIIVTAEDGSNQNYSLNLTKDEGLGISPNSNIENGSSYSLQSSNVYVDGAQLTQDFDRFHLKAYSDFNNDGNIDVLISSGLFQSFDYSPIKLYLGDGTGFNTDYCECGGSCSGFSCSSFTEMPNALPSGYEGLQHPRKILTGDYNGDNLMDAFIIGHGYDAYPYPGESPILLLNNGNGFNYQKLNNISGFFHGGSSADFDNDGDLDIFINGVPSIEESLFLMNDGSGNFSSTTEFIDEEFHHNTKYYTSEFIDIDKDGFIDLLLAGHEHQGANSIILWGNSSGKYYGDLSSTIPQVSGYNIVVDIDAIDLDNDGDKDLILNRVDSNNFYQNYYIQVVENEGEHKFSDCTTTSISNNTGTNWFIWVHIQDLNNDGNSDIYLENDHLDNLKWFGDGNGKFN</sequence>
<dbReference type="Gene3D" id="2.130.10.130">
    <property type="entry name" value="Integrin alpha, N-terminal"/>
    <property type="match status" value="1"/>
</dbReference>
<evidence type="ECO:0000256" key="2">
    <source>
        <dbReference type="SAM" id="SignalP"/>
    </source>
</evidence>
<name>A0ABT8RN00_9FLAO</name>
<reference evidence="3" key="1">
    <citation type="journal article" date="2014" name="Int. J. Syst. Evol. Microbiol.">
        <title>Complete genome of a new Firmicutes species belonging to the dominant human colonic microbiota ('Ruminococcus bicirculans') reveals two chromosomes and a selective capacity to utilize plant glucans.</title>
        <authorList>
            <consortium name="NISC Comparative Sequencing Program"/>
            <person name="Wegmann U."/>
            <person name="Louis P."/>
            <person name="Goesmann A."/>
            <person name="Henrissat B."/>
            <person name="Duncan S.H."/>
            <person name="Flint H.J."/>
        </authorList>
    </citation>
    <scope>NUCLEOTIDE SEQUENCE</scope>
    <source>
        <strain evidence="3">CECT 8869</strain>
    </source>
</reference>
<feature type="signal peptide" evidence="2">
    <location>
        <begin position="1"/>
        <end position="21"/>
    </location>
</feature>
<evidence type="ECO:0000313" key="3">
    <source>
        <dbReference type="EMBL" id="MDO1512259.1"/>
    </source>
</evidence>
<dbReference type="RefSeq" id="WP_304435375.1">
    <property type="nucleotide sequence ID" value="NZ_JAUKUC010000001.1"/>
</dbReference>
<dbReference type="PANTHER" id="PTHR46580:SF4">
    <property type="entry name" value="ATP_GTP-BINDING PROTEIN"/>
    <property type="match status" value="1"/>
</dbReference>
<feature type="chain" id="PRO_5045329927" evidence="2">
    <location>
        <begin position="22"/>
        <end position="500"/>
    </location>
</feature>
<dbReference type="InterPro" id="IPR028994">
    <property type="entry name" value="Integrin_alpha_N"/>
</dbReference>
<keyword evidence="4" id="KW-1185">Reference proteome</keyword>
<comment type="caution">
    <text evidence="3">The sequence shown here is derived from an EMBL/GenBank/DDBJ whole genome shotgun (WGS) entry which is preliminary data.</text>
</comment>
<evidence type="ECO:0000313" key="4">
    <source>
        <dbReference type="Proteomes" id="UP001168579"/>
    </source>
</evidence>
<organism evidence="3 4">
    <name type="scientific">Maribacter confluentis</name>
    <dbReference type="NCBI Taxonomy" id="1656093"/>
    <lineage>
        <taxon>Bacteria</taxon>
        <taxon>Pseudomonadati</taxon>
        <taxon>Bacteroidota</taxon>
        <taxon>Flavobacteriia</taxon>
        <taxon>Flavobacteriales</taxon>
        <taxon>Flavobacteriaceae</taxon>
        <taxon>Maribacter</taxon>
    </lineage>
</organism>
<keyword evidence="1 2" id="KW-0732">Signal</keyword>
<protein>
    <submittedName>
        <fullName evidence="3">VCBS repeat-containing protein</fullName>
    </submittedName>
</protein>
<accession>A0ABT8RN00</accession>
<dbReference type="InterPro" id="IPR013517">
    <property type="entry name" value="FG-GAP"/>
</dbReference>
<dbReference type="Proteomes" id="UP001168579">
    <property type="component" value="Unassembled WGS sequence"/>
</dbReference>
<dbReference type="PANTHER" id="PTHR46580">
    <property type="entry name" value="SENSOR KINASE-RELATED"/>
    <property type="match status" value="1"/>
</dbReference>
<gene>
    <name evidence="3" type="ORF">Q2T41_06280</name>
</gene>
<dbReference type="SUPFAM" id="SSF69318">
    <property type="entry name" value="Integrin alpha N-terminal domain"/>
    <property type="match status" value="2"/>
</dbReference>
<evidence type="ECO:0000256" key="1">
    <source>
        <dbReference type="ARBA" id="ARBA00022729"/>
    </source>
</evidence>